<keyword evidence="4 7" id="KW-0812">Transmembrane</keyword>
<keyword evidence="11" id="KW-1185">Reference proteome</keyword>
<evidence type="ECO:0000259" key="8">
    <source>
        <dbReference type="Pfam" id="PF00924"/>
    </source>
</evidence>
<dbReference type="SUPFAM" id="SSF82861">
    <property type="entry name" value="Mechanosensitive channel protein MscS (YggB), transmembrane region"/>
    <property type="match status" value="1"/>
</dbReference>
<evidence type="ECO:0000256" key="2">
    <source>
        <dbReference type="ARBA" id="ARBA00008017"/>
    </source>
</evidence>
<keyword evidence="6 7" id="KW-0472">Membrane</keyword>
<dbReference type="InterPro" id="IPR011014">
    <property type="entry name" value="MscS_channel_TM-2"/>
</dbReference>
<accession>A0ABP8LYA2</accession>
<comment type="subcellular location">
    <subcellularLocation>
        <location evidence="1">Cell membrane</location>
        <topology evidence="1">Multi-pass membrane protein</topology>
    </subcellularLocation>
</comment>
<dbReference type="InterPro" id="IPR049278">
    <property type="entry name" value="MS_channel_C"/>
</dbReference>
<feature type="transmembrane region" description="Helical" evidence="7">
    <location>
        <begin position="91"/>
        <end position="122"/>
    </location>
</feature>
<dbReference type="InterPro" id="IPR011066">
    <property type="entry name" value="MscS_channel_C_sf"/>
</dbReference>
<evidence type="ECO:0000313" key="11">
    <source>
        <dbReference type="Proteomes" id="UP001501508"/>
    </source>
</evidence>
<feature type="domain" description="Mechanosensitive ion channel MscS" evidence="8">
    <location>
        <begin position="109"/>
        <end position="174"/>
    </location>
</feature>
<evidence type="ECO:0000256" key="6">
    <source>
        <dbReference type="ARBA" id="ARBA00023136"/>
    </source>
</evidence>
<keyword evidence="3" id="KW-1003">Cell membrane</keyword>
<dbReference type="InterPro" id="IPR010920">
    <property type="entry name" value="LSM_dom_sf"/>
</dbReference>
<dbReference type="InterPro" id="IPR008910">
    <property type="entry name" value="MSC_TM_helix"/>
</dbReference>
<protein>
    <submittedName>
        <fullName evidence="10">Small-conductance mechanosensitive channel MscS</fullName>
    </submittedName>
</protein>
<keyword evidence="5 7" id="KW-1133">Transmembrane helix</keyword>
<dbReference type="InterPro" id="IPR006685">
    <property type="entry name" value="MscS_channel_2nd"/>
</dbReference>
<dbReference type="Pfam" id="PF00924">
    <property type="entry name" value="MS_channel_2nd"/>
    <property type="match status" value="1"/>
</dbReference>
<dbReference type="SUPFAM" id="SSF82689">
    <property type="entry name" value="Mechanosensitive channel protein MscS (YggB), C-terminal domain"/>
    <property type="match status" value="1"/>
</dbReference>
<dbReference type="RefSeq" id="WP_345029262.1">
    <property type="nucleotide sequence ID" value="NZ_BAABEY010000024.1"/>
</dbReference>
<feature type="domain" description="Mechanosensitive ion channel MscS C-terminal" evidence="9">
    <location>
        <begin position="181"/>
        <end position="261"/>
    </location>
</feature>
<evidence type="ECO:0000256" key="5">
    <source>
        <dbReference type="ARBA" id="ARBA00022989"/>
    </source>
</evidence>
<feature type="transmembrane region" description="Helical" evidence="7">
    <location>
        <begin position="60"/>
        <end position="85"/>
    </location>
</feature>
<dbReference type="InterPro" id="IPR045275">
    <property type="entry name" value="MscS_archaea/bacteria_type"/>
</dbReference>
<evidence type="ECO:0000256" key="1">
    <source>
        <dbReference type="ARBA" id="ARBA00004651"/>
    </source>
</evidence>
<evidence type="ECO:0000313" key="10">
    <source>
        <dbReference type="EMBL" id="GAA4440197.1"/>
    </source>
</evidence>
<evidence type="ECO:0000256" key="4">
    <source>
        <dbReference type="ARBA" id="ARBA00022692"/>
    </source>
</evidence>
<dbReference type="PANTHER" id="PTHR30221">
    <property type="entry name" value="SMALL-CONDUCTANCE MECHANOSENSITIVE CHANNEL"/>
    <property type="match status" value="1"/>
</dbReference>
<evidence type="ECO:0000256" key="3">
    <source>
        <dbReference type="ARBA" id="ARBA00022475"/>
    </source>
</evidence>
<dbReference type="EMBL" id="BAABEY010000024">
    <property type="protein sequence ID" value="GAA4440197.1"/>
    <property type="molecule type" value="Genomic_DNA"/>
</dbReference>
<dbReference type="PANTHER" id="PTHR30221:SF1">
    <property type="entry name" value="SMALL-CONDUCTANCE MECHANOSENSITIVE CHANNEL"/>
    <property type="match status" value="1"/>
</dbReference>
<feature type="transmembrane region" description="Helical" evidence="7">
    <location>
        <begin position="22"/>
        <end position="40"/>
    </location>
</feature>
<sequence>MLENTGTLFSKAEYLTQKLIDFAPNLIIALLTLFIGFWVANKLGVFLKRIMVKRGMDSTVVPFLTSIVIAVIKILVVISVAGSIGVKTASFIALLGGAGLAIGLAFQGSLSHFASGIMILIFKPYKVGDLVQLKGTLGNVEEIQIFNTVIRTPDNKQVIIPNGLATSDIMTNLTANGKLRVDLNVAVPYEEDFEKIKGLIRGALDKVAARLPDEPTIEINSFGESGLILDVRPYATDVTYWDVYFDSYREIKKALGEAGIRVPYRIELAQMPAVK</sequence>
<comment type="caution">
    <text evidence="10">The sequence shown here is derived from an EMBL/GenBank/DDBJ whole genome shotgun (WGS) entry which is preliminary data.</text>
</comment>
<proteinExistence type="inferred from homology"/>
<comment type="similarity">
    <text evidence="2">Belongs to the MscS (TC 1.A.23) family.</text>
</comment>
<dbReference type="Pfam" id="PF05552">
    <property type="entry name" value="MS_channel_1st_1"/>
    <property type="match status" value="1"/>
</dbReference>
<reference evidence="11" key="1">
    <citation type="journal article" date="2019" name="Int. J. Syst. Evol. Microbiol.">
        <title>The Global Catalogue of Microorganisms (GCM) 10K type strain sequencing project: providing services to taxonomists for standard genome sequencing and annotation.</title>
        <authorList>
            <consortium name="The Broad Institute Genomics Platform"/>
            <consortium name="The Broad Institute Genome Sequencing Center for Infectious Disease"/>
            <person name="Wu L."/>
            <person name="Ma J."/>
        </authorList>
    </citation>
    <scope>NUCLEOTIDE SEQUENCE [LARGE SCALE GENOMIC DNA]</scope>
    <source>
        <strain evidence="11">JCM 31920</strain>
    </source>
</reference>
<dbReference type="Gene3D" id="3.30.70.100">
    <property type="match status" value="1"/>
</dbReference>
<name>A0ABP8LYA2_9BACT</name>
<evidence type="ECO:0000259" key="9">
    <source>
        <dbReference type="Pfam" id="PF21082"/>
    </source>
</evidence>
<dbReference type="Gene3D" id="1.10.287.1260">
    <property type="match status" value="1"/>
</dbReference>
<dbReference type="SUPFAM" id="SSF50182">
    <property type="entry name" value="Sm-like ribonucleoproteins"/>
    <property type="match status" value="1"/>
</dbReference>
<dbReference type="Gene3D" id="2.30.30.60">
    <property type="match status" value="1"/>
</dbReference>
<evidence type="ECO:0000256" key="7">
    <source>
        <dbReference type="SAM" id="Phobius"/>
    </source>
</evidence>
<organism evidence="10 11">
    <name type="scientific">Ravibacter arvi</name>
    <dbReference type="NCBI Taxonomy" id="2051041"/>
    <lineage>
        <taxon>Bacteria</taxon>
        <taxon>Pseudomonadati</taxon>
        <taxon>Bacteroidota</taxon>
        <taxon>Cytophagia</taxon>
        <taxon>Cytophagales</taxon>
        <taxon>Spirosomataceae</taxon>
        <taxon>Ravibacter</taxon>
    </lineage>
</organism>
<dbReference type="Pfam" id="PF21082">
    <property type="entry name" value="MS_channel_3rd"/>
    <property type="match status" value="1"/>
</dbReference>
<gene>
    <name evidence="10" type="primary">mscS</name>
    <name evidence="10" type="ORF">GCM10023091_23470</name>
</gene>
<dbReference type="Proteomes" id="UP001501508">
    <property type="component" value="Unassembled WGS sequence"/>
</dbReference>
<dbReference type="InterPro" id="IPR023408">
    <property type="entry name" value="MscS_beta-dom_sf"/>
</dbReference>